<evidence type="ECO:0000313" key="1">
    <source>
        <dbReference type="EMBL" id="CAK8991534.1"/>
    </source>
</evidence>
<accession>A0ABP0HQW4</accession>
<comment type="caution">
    <text evidence="1">The sequence shown here is derived from an EMBL/GenBank/DDBJ whole genome shotgun (WGS) entry which is preliminary data.</text>
</comment>
<proteinExistence type="predicted"/>
<dbReference type="EMBL" id="CAXAMN010000947">
    <property type="protein sequence ID" value="CAK8991534.1"/>
    <property type="molecule type" value="Genomic_DNA"/>
</dbReference>
<organism evidence="1 2">
    <name type="scientific">Durusdinium trenchii</name>
    <dbReference type="NCBI Taxonomy" id="1381693"/>
    <lineage>
        <taxon>Eukaryota</taxon>
        <taxon>Sar</taxon>
        <taxon>Alveolata</taxon>
        <taxon>Dinophyceae</taxon>
        <taxon>Suessiales</taxon>
        <taxon>Symbiodiniaceae</taxon>
        <taxon>Durusdinium</taxon>
    </lineage>
</organism>
<sequence>MALDRTDIDEYYDKLGTIQQFATAAAAEHDFREQLEYTQELQNAAWDLRRFGGSAEAFRWPVNEDPPASVRQLFEHLAEEASEPVAEPWRILRQARDMWTGAAHAQLMLEEQFSESEASSTSTLPGPFQIETTTAGPTSLHLRASSLAESQLGDVTEMDSTSFRAVEELESFFLSSMQRLEFYCNLWLAGKEVCPWMHELKDVRQRPGYWVCENCNNEFAESESGLHCTYCCWDVCKDCRQKTLQQFERCP</sequence>
<name>A0ABP0HQW4_9DINO</name>
<evidence type="ECO:0008006" key="3">
    <source>
        <dbReference type="Google" id="ProtNLM"/>
    </source>
</evidence>
<reference evidence="1 2" key="1">
    <citation type="submission" date="2024-02" db="EMBL/GenBank/DDBJ databases">
        <authorList>
            <person name="Chen Y."/>
            <person name="Shah S."/>
            <person name="Dougan E. K."/>
            <person name="Thang M."/>
            <person name="Chan C."/>
        </authorList>
    </citation>
    <scope>NUCLEOTIDE SEQUENCE [LARGE SCALE GENOMIC DNA]</scope>
</reference>
<gene>
    <name evidence="1" type="ORF">CCMP2556_LOCUS2500</name>
</gene>
<protein>
    <recommendedName>
        <fullName evidence="3">IBR domain-containing protein</fullName>
    </recommendedName>
</protein>
<evidence type="ECO:0000313" key="2">
    <source>
        <dbReference type="Proteomes" id="UP001642484"/>
    </source>
</evidence>
<keyword evidence="2" id="KW-1185">Reference proteome</keyword>
<dbReference type="Proteomes" id="UP001642484">
    <property type="component" value="Unassembled WGS sequence"/>
</dbReference>